<dbReference type="Proteomes" id="UP000295763">
    <property type="component" value="Unassembled WGS sequence"/>
</dbReference>
<accession>A0A4V2T1H2</accession>
<dbReference type="InterPro" id="IPR012441">
    <property type="entry name" value="DUF1643"/>
</dbReference>
<gene>
    <name evidence="1" type="ORF">EDC44_1182</name>
</gene>
<protein>
    <recommendedName>
        <fullName evidence="3">DUF1643 domain-containing protein</fullName>
    </recommendedName>
</protein>
<evidence type="ECO:0000313" key="2">
    <source>
        <dbReference type="Proteomes" id="UP000295763"/>
    </source>
</evidence>
<dbReference type="EMBL" id="SLYB01000018">
    <property type="protein sequence ID" value="TCP93453.1"/>
    <property type="molecule type" value="Genomic_DNA"/>
</dbReference>
<organism evidence="1 2">
    <name type="scientific">Cricetibacter osteomyelitidis</name>
    <dbReference type="NCBI Taxonomy" id="1521931"/>
    <lineage>
        <taxon>Bacteria</taxon>
        <taxon>Pseudomonadati</taxon>
        <taxon>Pseudomonadota</taxon>
        <taxon>Gammaproteobacteria</taxon>
        <taxon>Pasteurellales</taxon>
        <taxon>Pasteurellaceae</taxon>
        <taxon>Cricetibacter</taxon>
    </lineage>
</organism>
<proteinExistence type="predicted"/>
<dbReference type="RefSeq" id="WP_165870247.1">
    <property type="nucleotide sequence ID" value="NZ_SLYB01000018.1"/>
</dbReference>
<comment type="caution">
    <text evidence="1">The sequence shown here is derived from an EMBL/GenBank/DDBJ whole genome shotgun (WGS) entry which is preliminary data.</text>
</comment>
<dbReference type="PIRSF" id="PIRSF032209">
    <property type="entry name" value="UCP032209"/>
    <property type="match status" value="1"/>
</dbReference>
<keyword evidence="2" id="KW-1185">Reference proteome</keyword>
<reference evidence="1 2" key="1">
    <citation type="submission" date="2019-03" db="EMBL/GenBank/DDBJ databases">
        <title>Genomic Encyclopedia of Type Strains, Phase IV (KMG-IV): sequencing the most valuable type-strain genomes for metagenomic binning, comparative biology and taxonomic classification.</title>
        <authorList>
            <person name="Goeker M."/>
        </authorList>
    </citation>
    <scope>NUCLEOTIDE SEQUENCE [LARGE SCALE GENOMIC DNA]</scope>
    <source>
        <strain evidence="1 2">DSM 28404</strain>
    </source>
</reference>
<sequence length="161" mass="18568">MLNPQIESGAILSDDRQYRYVLWRIWDPLKPMVTFIGLNPSTADEKENDPTIIQCINFAKYWGYGGIYMLNLFAYRSTDKSKLSQVENPIGAENDRYFMEYADKAEKIIAAWGNDGSYLNRSKQVCELLNKPLFALKINSSGEPHHPLYIPIDIEPEIYSH</sequence>
<evidence type="ECO:0000313" key="1">
    <source>
        <dbReference type="EMBL" id="TCP93453.1"/>
    </source>
</evidence>
<dbReference type="AlphaFoldDB" id="A0A4V2T1H2"/>
<name>A0A4V2T1H2_9PAST</name>
<evidence type="ECO:0008006" key="3">
    <source>
        <dbReference type="Google" id="ProtNLM"/>
    </source>
</evidence>
<dbReference type="Pfam" id="PF07799">
    <property type="entry name" value="DUF1643"/>
    <property type="match status" value="1"/>
</dbReference>
<dbReference type="InterPro" id="IPR016992">
    <property type="entry name" value="UCP032209"/>
</dbReference>